<dbReference type="Proteomes" id="UP000266721">
    <property type="component" value="Unassembled WGS sequence"/>
</dbReference>
<keyword evidence="2" id="KW-1185">Reference proteome</keyword>
<proteinExistence type="predicted"/>
<sequence>MRSGREHNTPDKAMWGFMCTVRAQESTEEVSIGLPFLADLALGLSVLACTMLQLLYEGPDKSKQEISCTHLLRSKLLQRCVWQSDTGKPIPGFSPDSSHDLTVIDDTSLPRIKLPSDVILNFRKLCHRPTQTLRPNAVKTYSKELKSELLIDFSFQRDDTALHHYNTWTDSEVIQPDILEESVISTVIKHLSLTEIVHQLPSAENQNPEEFSLLQSVLQEVYKRLDALIRQLQVQLIMSSLTHKKSLAGQEQHWHTDVLDHRQENTEDTPPFFHDYHLQESQYKELMMLCFVKNIQPDNGDDEKSVKALREKFDADVQSSDIAETCPMSFTSHIVKGLLSRLDLLLQVNIEPQGGVPYSRNYSMLDPTQTGMTLNSQMTSDILWIV</sequence>
<protein>
    <submittedName>
        <fullName evidence="1">Uncharacterized protein</fullName>
    </submittedName>
</protein>
<dbReference type="EMBL" id="KV603113">
    <property type="protein sequence ID" value="OPL20649.1"/>
    <property type="molecule type" value="Genomic_DNA"/>
</dbReference>
<organism evidence="1 2">
    <name type="scientific">Mytilus galloprovincialis</name>
    <name type="common">Mediterranean mussel</name>
    <dbReference type="NCBI Taxonomy" id="29158"/>
    <lineage>
        <taxon>Eukaryota</taxon>
        <taxon>Metazoa</taxon>
        <taxon>Spiralia</taxon>
        <taxon>Lophotrochozoa</taxon>
        <taxon>Mollusca</taxon>
        <taxon>Bivalvia</taxon>
        <taxon>Autobranchia</taxon>
        <taxon>Pteriomorphia</taxon>
        <taxon>Mytilida</taxon>
        <taxon>Mytiloidea</taxon>
        <taxon>Mytilidae</taxon>
        <taxon>Mytilinae</taxon>
        <taxon>Mytilus</taxon>
    </lineage>
</organism>
<dbReference type="InterPro" id="IPR040099">
    <property type="entry name" value="ZZEF1"/>
</dbReference>
<dbReference type="AlphaFoldDB" id="A0A409V6Y5"/>
<evidence type="ECO:0000313" key="2">
    <source>
        <dbReference type="Proteomes" id="UP000266721"/>
    </source>
</evidence>
<name>A0A409V6Y5_MYTGA</name>
<feature type="non-terminal residue" evidence="1">
    <location>
        <position position="1"/>
    </location>
</feature>
<reference evidence="1 2" key="1">
    <citation type="journal article" date="2016" name="PLoS ONE">
        <title>A First Insight into the Genome of the Filter-Feeder Mussel Mytilus galloprovincialis.</title>
        <authorList>
            <person name="Murgarella M."/>
            <person name="Puiu D."/>
            <person name="Novoa B."/>
            <person name="Figueras A."/>
            <person name="Posada D."/>
            <person name="Canchaya C."/>
        </authorList>
    </citation>
    <scope>NUCLEOTIDE SEQUENCE [LARGE SCALE GENOMIC DNA]</scope>
    <source>
        <tissue evidence="1">Muscle</tissue>
    </source>
</reference>
<dbReference type="PANTHER" id="PTHR22772:SF5">
    <property type="entry name" value="HECT DOMAIN E3 UBIQUITIN PROTEIN LIGASE 4"/>
    <property type="match status" value="1"/>
</dbReference>
<gene>
    <name evidence="1" type="ORF">AM593_07634</name>
</gene>
<dbReference type="PANTHER" id="PTHR22772">
    <property type="entry name" value="NOVEL ZZ TYPE ZINC FINGER DOMAIN CONTAINING PROTEIN"/>
    <property type="match status" value="1"/>
</dbReference>
<evidence type="ECO:0000313" key="1">
    <source>
        <dbReference type="EMBL" id="OPL20649.1"/>
    </source>
</evidence>
<accession>A0A409V6Y5</accession>